<dbReference type="InterPro" id="IPR004942">
    <property type="entry name" value="Roadblock/LAMTOR2_dom"/>
</dbReference>
<dbReference type="OrthoDB" id="513103at2"/>
<dbReference type="EMBL" id="CP012333">
    <property type="protein sequence ID" value="AKV00825.1"/>
    <property type="molecule type" value="Genomic_DNA"/>
</dbReference>
<proteinExistence type="predicted"/>
<dbReference type="SUPFAM" id="SSF103196">
    <property type="entry name" value="Roadblock/LC7 domain"/>
    <property type="match status" value="1"/>
</dbReference>
<evidence type="ECO:0000259" key="1">
    <source>
        <dbReference type="SMART" id="SM00960"/>
    </source>
</evidence>
<dbReference type="Proteomes" id="UP000064967">
    <property type="component" value="Chromosome"/>
</dbReference>
<dbReference type="PATRIC" id="fig|1391654.3.peg.7598"/>
<dbReference type="PANTHER" id="PTHR36222">
    <property type="entry name" value="SERINE PROTEASE INHIBITOR RV3364C"/>
    <property type="match status" value="1"/>
</dbReference>
<dbReference type="KEGG" id="llu:AKJ09_07488"/>
<dbReference type="InterPro" id="IPR053141">
    <property type="entry name" value="Mycobact_SerProt_Inhib_Rv3364c"/>
</dbReference>
<dbReference type="RefSeq" id="WP_146652042.1">
    <property type="nucleotide sequence ID" value="NZ_CP012333.1"/>
</dbReference>
<evidence type="ECO:0000313" key="2">
    <source>
        <dbReference type="EMBL" id="AKV00825.1"/>
    </source>
</evidence>
<keyword evidence="3" id="KW-1185">Reference proteome</keyword>
<organism evidence="2 3">
    <name type="scientific">Labilithrix luteola</name>
    <dbReference type="NCBI Taxonomy" id="1391654"/>
    <lineage>
        <taxon>Bacteria</taxon>
        <taxon>Pseudomonadati</taxon>
        <taxon>Myxococcota</taxon>
        <taxon>Polyangia</taxon>
        <taxon>Polyangiales</taxon>
        <taxon>Labilitrichaceae</taxon>
        <taxon>Labilithrix</taxon>
    </lineage>
</organism>
<dbReference type="Pfam" id="PF03259">
    <property type="entry name" value="Robl_LC7"/>
    <property type="match status" value="1"/>
</dbReference>
<dbReference type="STRING" id="1391654.AKJ09_07488"/>
<reference evidence="2 3" key="1">
    <citation type="submission" date="2015-08" db="EMBL/GenBank/DDBJ databases">
        <authorList>
            <person name="Babu N.S."/>
            <person name="Beckwith C.J."/>
            <person name="Beseler K.G."/>
            <person name="Brison A."/>
            <person name="Carone J.V."/>
            <person name="Caskin T.P."/>
            <person name="Diamond M."/>
            <person name="Durham M.E."/>
            <person name="Foxe J.M."/>
            <person name="Go M."/>
            <person name="Henderson B.A."/>
            <person name="Jones I.B."/>
            <person name="McGettigan J.A."/>
            <person name="Micheletti S.J."/>
            <person name="Nasrallah M.E."/>
            <person name="Ortiz D."/>
            <person name="Piller C.R."/>
            <person name="Privatt S.R."/>
            <person name="Schneider S.L."/>
            <person name="Sharp S."/>
            <person name="Smith T.C."/>
            <person name="Stanton J.D."/>
            <person name="Ullery H.E."/>
            <person name="Wilson R.J."/>
            <person name="Serrano M.G."/>
            <person name="Buck G."/>
            <person name="Lee V."/>
            <person name="Wang Y."/>
            <person name="Carvalho R."/>
            <person name="Voegtly L."/>
            <person name="Shi R."/>
            <person name="Duckworth R."/>
            <person name="Johnson A."/>
            <person name="Loviza R."/>
            <person name="Walstead R."/>
            <person name="Shah Z."/>
            <person name="Kiflezghi M."/>
            <person name="Wade K."/>
            <person name="Ball S.L."/>
            <person name="Bradley K.W."/>
            <person name="Asai D.J."/>
            <person name="Bowman C.A."/>
            <person name="Russell D.A."/>
            <person name="Pope W.H."/>
            <person name="Jacobs-Sera D."/>
            <person name="Hendrix R.W."/>
            <person name="Hatfull G.F."/>
        </authorList>
    </citation>
    <scope>NUCLEOTIDE SEQUENCE [LARGE SCALE GENOMIC DNA]</scope>
    <source>
        <strain evidence="2 3">DSM 27648</strain>
    </source>
</reference>
<protein>
    <recommendedName>
        <fullName evidence="1">Roadblock/LAMTOR2 domain-containing protein</fullName>
    </recommendedName>
</protein>
<name>A0A0K1Q5Z9_9BACT</name>
<dbReference type="SMART" id="SM00960">
    <property type="entry name" value="Robl_LC7"/>
    <property type="match status" value="1"/>
</dbReference>
<gene>
    <name evidence="2" type="ORF">AKJ09_07488</name>
</gene>
<dbReference type="Gene3D" id="3.30.450.30">
    <property type="entry name" value="Dynein light chain 2a, cytoplasmic"/>
    <property type="match status" value="1"/>
</dbReference>
<dbReference type="PANTHER" id="PTHR36222:SF1">
    <property type="entry name" value="SERINE PROTEASE INHIBITOR RV3364C"/>
    <property type="match status" value="1"/>
</dbReference>
<evidence type="ECO:0000313" key="3">
    <source>
        <dbReference type="Proteomes" id="UP000064967"/>
    </source>
</evidence>
<sequence length="121" mass="12773">MSRVDNLNRILRGLQTGSPDVEASALISEDGLMIASALPQHVDDTRVAGMTATLSSLGARAASELERGTVQEVLVRGEHGYAVMLASGSGTLLLALASKQAKLGLLFLDMRRAADDIRKVL</sequence>
<accession>A0A0K1Q5Z9</accession>
<dbReference type="AlphaFoldDB" id="A0A0K1Q5Z9"/>
<feature type="domain" description="Roadblock/LAMTOR2" evidence="1">
    <location>
        <begin position="7"/>
        <end position="97"/>
    </location>
</feature>